<evidence type="ECO:0000256" key="5">
    <source>
        <dbReference type="ARBA" id="ARBA00048391"/>
    </source>
</evidence>
<dbReference type="PROSITE" id="PS00092">
    <property type="entry name" value="N6_MTASE"/>
    <property type="match status" value="1"/>
</dbReference>
<evidence type="ECO:0000256" key="1">
    <source>
        <dbReference type="ARBA" id="ARBA00012771"/>
    </source>
</evidence>
<keyword evidence="2" id="KW-0489">Methyltransferase</keyword>
<name>A0A7R8WSW1_9CRUS</name>
<dbReference type="GO" id="GO:0032259">
    <property type="term" value="P:methylation"/>
    <property type="evidence" value="ECO:0007669"/>
    <property type="project" value="UniProtKB-KW"/>
</dbReference>
<dbReference type="InterPro" id="IPR007432">
    <property type="entry name" value="DUF480"/>
</dbReference>
<feature type="compositionally biased region" description="Basic and acidic residues" evidence="6">
    <location>
        <begin position="257"/>
        <end position="267"/>
    </location>
</feature>
<dbReference type="NCBIfam" id="TIGR03534">
    <property type="entry name" value="RF_mod_PrmC"/>
    <property type="match status" value="1"/>
</dbReference>
<protein>
    <recommendedName>
        <fullName evidence="1">peptide chain release factor N(5)-glutamine methyltransferase</fullName>
        <ecNumber evidence="1">2.1.1.297</ecNumber>
    </recommendedName>
</protein>
<dbReference type="EC" id="2.1.1.297" evidence="1"/>
<reference evidence="9" key="1">
    <citation type="submission" date="2020-11" db="EMBL/GenBank/DDBJ databases">
        <authorList>
            <person name="Tran Van P."/>
        </authorList>
    </citation>
    <scope>NUCLEOTIDE SEQUENCE</scope>
</reference>
<evidence type="ECO:0000256" key="3">
    <source>
        <dbReference type="ARBA" id="ARBA00022679"/>
    </source>
</evidence>
<dbReference type="Gene3D" id="1.10.8.10">
    <property type="entry name" value="DNA helicase RuvA subunit, C-terminal domain"/>
    <property type="match status" value="1"/>
</dbReference>
<evidence type="ECO:0000259" key="8">
    <source>
        <dbReference type="Pfam" id="PF17827"/>
    </source>
</evidence>
<keyword evidence="3" id="KW-0808">Transferase</keyword>
<evidence type="ECO:0000313" key="9">
    <source>
        <dbReference type="EMBL" id="CAD7236601.1"/>
    </source>
</evidence>
<dbReference type="Pfam" id="PF05175">
    <property type="entry name" value="MTS"/>
    <property type="match status" value="1"/>
</dbReference>
<evidence type="ECO:0000256" key="2">
    <source>
        <dbReference type="ARBA" id="ARBA00022603"/>
    </source>
</evidence>
<evidence type="ECO:0000259" key="7">
    <source>
        <dbReference type="Pfam" id="PF05175"/>
    </source>
</evidence>
<dbReference type="InterPro" id="IPR036388">
    <property type="entry name" value="WH-like_DNA-bd_sf"/>
</dbReference>
<evidence type="ECO:0000256" key="6">
    <source>
        <dbReference type="SAM" id="MobiDB-lite"/>
    </source>
</evidence>
<dbReference type="InterPro" id="IPR050320">
    <property type="entry name" value="N5-glutamine_MTase"/>
</dbReference>
<keyword evidence="4" id="KW-0949">S-adenosyl-L-methionine</keyword>
<dbReference type="SUPFAM" id="SSF53335">
    <property type="entry name" value="S-adenosyl-L-methionine-dependent methyltransferases"/>
    <property type="match status" value="1"/>
</dbReference>
<feature type="domain" description="Methyltransferase small" evidence="7">
    <location>
        <begin position="107"/>
        <end position="194"/>
    </location>
</feature>
<dbReference type="GO" id="GO:0102559">
    <property type="term" value="F:peptide chain release factor N(5)-glutamine methyltransferase activity"/>
    <property type="evidence" value="ECO:0007669"/>
    <property type="project" value="UniProtKB-EC"/>
</dbReference>
<gene>
    <name evidence="9" type="ORF">CTOB1V02_LOCUS14416</name>
</gene>
<dbReference type="OrthoDB" id="269872at2759"/>
<dbReference type="HAMAP" id="MF_02126">
    <property type="entry name" value="RF_methyltr_PrmC"/>
    <property type="match status" value="1"/>
</dbReference>
<dbReference type="InterPro" id="IPR040758">
    <property type="entry name" value="PrmC_N"/>
</dbReference>
<dbReference type="Pfam" id="PF17827">
    <property type="entry name" value="PrmC_N"/>
    <property type="match status" value="1"/>
</dbReference>
<dbReference type="Gene3D" id="3.40.50.150">
    <property type="entry name" value="Vaccinia Virus protein VP39"/>
    <property type="match status" value="1"/>
</dbReference>
<organism evidence="9">
    <name type="scientific">Cyprideis torosa</name>
    <dbReference type="NCBI Taxonomy" id="163714"/>
    <lineage>
        <taxon>Eukaryota</taxon>
        <taxon>Metazoa</taxon>
        <taxon>Ecdysozoa</taxon>
        <taxon>Arthropoda</taxon>
        <taxon>Crustacea</taxon>
        <taxon>Oligostraca</taxon>
        <taxon>Ostracoda</taxon>
        <taxon>Podocopa</taxon>
        <taxon>Podocopida</taxon>
        <taxon>Cytherocopina</taxon>
        <taxon>Cytheroidea</taxon>
        <taxon>Cytherideidae</taxon>
        <taxon>Cyprideis</taxon>
    </lineage>
</organism>
<proteinExistence type="inferred from homology"/>
<dbReference type="InterPro" id="IPR002052">
    <property type="entry name" value="DNA_methylase_N6_adenine_CS"/>
</dbReference>
<dbReference type="InterPro" id="IPR036390">
    <property type="entry name" value="WH_DNA-bd_sf"/>
</dbReference>
<feature type="non-terminal residue" evidence="9">
    <location>
        <position position="404"/>
    </location>
</feature>
<sequence>MEPLTIADALTAAKQQLANSDSAQLDAELLLCDAMNCQRTTLYAWPQKSLSTDQQAKYLQHLEARGRGCPVAHLLGQREFWSLPFLVTPATLIPRPDTELLVEIALKLLTEVVTPRIADLGTGSGAIALALASERPDAIVIATDQSHDALEVARKNGDQLGCPNVTFLHGNWFEPLQHQSPFDLIISNPPYIAVQDPHLEQGDVRFEPRSALVGGTDGLDDLRHIVGGARNHLHQEGWLLLEHGYDQADARKRLYPHREPQRSRTESQSHYGPNAILQPKQNPMSQFLYLTPEQARILGVLIERAITMPDHYPLTNKALLGGCNQKHSRHPVMQLTDEQLENQLVTLLERGLIEATESPSLYRHLLDQSLDLNKAELCLLSLLLLRGSLSTSELLLRSEHLFTF</sequence>
<dbReference type="InterPro" id="IPR004556">
    <property type="entry name" value="HemK-like"/>
</dbReference>
<evidence type="ECO:0000256" key="4">
    <source>
        <dbReference type="ARBA" id="ARBA00022691"/>
    </source>
</evidence>
<dbReference type="EMBL" id="OB680289">
    <property type="protein sequence ID" value="CAD7236601.1"/>
    <property type="molecule type" value="Genomic_DNA"/>
</dbReference>
<dbReference type="FunFam" id="3.40.50.150:FF:000053">
    <property type="entry name" value="Release factor glutamine methyltransferase"/>
    <property type="match status" value="1"/>
</dbReference>
<dbReference type="Pfam" id="PF04337">
    <property type="entry name" value="DUF480"/>
    <property type="match status" value="1"/>
</dbReference>
<feature type="domain" description="Release factor glutamine methyltransferase N-terminal" evidence="8">
    <location>
        <begin position="8"/>
        <end position="76"/>
    </location>
</feature>
<comment type="catalytic activity">
    <reaction evidence="5">
        <text>L-glutaminyl-[peptide chain release factor] + S-adenosyl-L-methionine = N(5)-methyl-L-glutaminyl-[peptide chain release factor] + S-adenosyl-L-homocysteine + H(+)</text>
        <dbReference type="Rhea" id="RHEA:42896"/>
        <dbReference type="Rhea" id="RHEA-COMP:10271"/>
        <dbReference type="Rhea" id="RHEA-COMP:10272"/>
        <dbReference type="ChEBI" id="CHEBI:15378"/>
        <dbReference type="ChEBI" id="CHEBI:30011"/>
        <dbReference type="ChEBI" id="CHEBI:57856"/>
        <dbReference type="ChEBI" id="CHEBI:59789"/>
        <dbReference type="ChEBI" id="CHEBI:61891"/>
        <dbReference type="EC" id="2.1.1.297"/>
    </reaction>
</comment>
<dbReference type="AlphaFoldDB" id="A0A7R8WSW1"/>
<dbReference type="Gene3D" id="1.10.10.10">
    <property type="entry name" value="Winged helix-like DNA-binding domain superfamily/Winged helix DNA-binding domain"/>
    <property type="match status" value="1"/>
</dbReference>
<dbReference type="PANTHER" id="PTHR18895:SF74">
    <property type="entry name" value="MTRF1L RELEASE FACTOR GLUTAMINE METHYLTRANSFERASE"/>
    <property type="match status" value="1"/>
</dbReference>
<feature type="region of interest" description="Disordered" evidence="6">
    <location>
        <begin position="257"/>
        <end position="276"/>
    </location>
</feature>
<dbReference type="GO" id="GO:0003676">
    <property type="term" value="F:nucleic acid binding"/>
    <property type="evidence" value="ECO:0007669"/>
    <property type="project" value="InterPro"/>
</dbReference>
<dbReference type="InterPro" id="IPR029063">
    <property type="entry name" value="SAM-dependent_MTases_sf"/>
</dbReference>
<dbReference type="SUPFAM" id="SSF46785">
    <property type="entry name" value="Winged helix' DNA-binding domain"/>
    <property type="match status" value="1"/>
</dbReference>
<dbReference type="PANTHER" id="PTHR18895">
    <property type="entry name" value="HEMK METHYLTRANSFERASE"/>
    <property type="match status" value="1"/>
</dbReference>
<dbReference type="NCBIfam" id="TIGR00536">
    <property type="entry name" value="hemK_fam"/>
    <property type="match status" value="1"/>
</dbReference>
<dbReference type="InterPro" id="IPR007848">
    <property type="entry name" value="Small_mtfrase_dom"/>
</dbReference>
<accession>A0A7R8WSW1</accession>
<dbReference type="InterPro" id="IPR019874">
    <property type="entry name" value="RF_methyltr_PrmC"/>
</dbReference>
<dbReference type="CDD" id="cd02440">
    <property type="entry name" value="AdoMet_MTases"/>
    <property type="match status" value="1"/>
</dbReference>